<feature type="transmembrane region" description="Helical" evidence="5">
    <location>
        <begin position="422"/>
        <end position="455"/>
    </location>
</feature>
<keyword evidence="3 5" id="KW-1133">Transmembrane helix</keyword>
<dbReference type="Pfam" id="PF13515">
    <property type="entry name" value="FUSC_2"/>
    <property type="match status" value="1"/>
</dbReference>
<sequence>MIKGLVQRSAMPDPAAVLRSLACVAAVAVVAVQWGPQGSATAVVGAAAVAGATALQDSPRGRVTVVLLVTAVAGLAVLLGALTSGFSPLFVAVATLWCFGASMLWALGANPGLIGAASAALLVSAPPVTPTPTSVVVTWLLAVAGGLLQVWVISLWPPLRWRNQRKALVAAYRSLAADARKISDGTVGGGPAADPEPLAALRTAFTAADGPSRRRPATYRGWYALPERIADTLTDVARLPARSDALALALAEAADTLAAVADTSRTGRVGADVAIGRFDSVAATVDGSESVVVQKLSTQLHEAVAMRLGDFVPSTPDAVRLRRPELRTSVRSAVDVMRSHLDRHSPVLRHAVRLAAAVAVGCVVDRYAEGAYGFWIPLTVLMVLRPETAHTYTRCVGRVAGTLVGIVTASAVLVILNPGVAVSAVLALAAVGVACVLSGIGFIAMAAAVTAAAVFLVDIGRPDMPPAVADPVLAVLFGGALALIAHVVLPDDALTRLSQRAGELLRTEIDYAATVIKAYVHELDDPAETMTSAWQRAFRARAAFEATTGAMRMESRELRHWLRSYRTALNAVTSSCTTLEDQLPAQPAVTANREFVLAVDEYVEALRGDPPTAASPWRVDCAELAAAEARLREAVRRHGPEEGPARLLVAEVDTITRHVSAISVSPSPTSVR</sequence>
<evidence type="ECO:0000256" key="3">
    <source>
        <dbReference type="ARBA" id="ARBA00022989"/>
    </source>
</evidence>
<dbReference type="Proteomes" id="UP000009159">
    <property type="component" value="Chromosome"/>
</dbReference>
<dbReference type="HOGENOM" id="CLU_013315_4_0_11"/>
<keyword evidence="2 5" id="KW-0812">Transmembrane</keyword>
<evidence type="ECO:0000256" key="4">
    <source>
        <dbReference type="ARBA" id="ARBA00023136"/>
    </source>
</evidence>
<dbReference type="InterPro" id="IPR049453">
    <property type="entry name" value="Memb_transporter_dom"/>
</dbReference>
<evidence type="ECO:0000256" key="2">
    <source>
        <dbReference type="ARBA" id="ARBA00022692"/>
    </source>
</evidence>
<keyword evidence="8" id="KW-1185">Reference proteome</keyword>
<proteinExistence type="predicted"/>
<organism evidence="7 8">
    <name type="scientific">Mycolicibacterium vanbaalenii (strain DSM 7251 / JCM 13017 / BCRC 16820 / KCTC 9966 / NRRL B-24157 / PYR-1)</name>
    <name type="common">Mycobacterium vanbaalenii</name>
    <dbReference type="NCBI Taxonomy" id="350058"/>
    <lineage>
        <taxon>Bacteria</taxon>
        <taxon>Bacillati</taxon>
        <taxon>Actinomycetota</taxon>
        <taxon>Actinomycetes</taxon>
        <taxon>Mycobacteriales</taxon>
        <taxon>Mycobacteriaceae</taxon>
        <taxon>Mycolicibacterium</taxon>
    </lineage>
</organism>
<comment type="subcellular location">
    <subcellularLocation>
        <location evidence="1">Membrane</location>
        <topology evidence="1">Multi-pass membrane protein</topology>
    </subcellularLocation>
</comment>
<dbReference type="EMBL" id="CP000511">
    <property type="protein sequence ID" value="ABM13850.1"/>
    <property type="molecule type" value="Genomic_DNA"/>
</dbReference>
<feature type="domain" description="Integral membrane bound transporter" evidence="6">
    <location>
        <begin position="367"/>
        <end position="484"/>
    </location>
</feature>
<feature type="transmembrane region" description="Helical" evidence="5">
    <location>
        <begin position="136"/>
        <end position="156"/>
    </location>
</feature>
<name>A1T9K0_MYCVP</name>
<protein>
    <recommendedName>
        <fullName evidence="6">Integral membrane bound transporter domain-containing protein</fullName>
    </recommendedName>
</protein>
<evidence type="ECO:0000313" key="8">
    <source>
        <dbReference type="Proteomes" id="UP000009159"/>
    </source>
</evidence>
<evidence type="ECO:0000256" key="5">
    <source>
        <dbReference type="SAM" id="Phobius"/>
    </source>
</evidence>
<evidence type="ECO:0000256" key="1">
    <source>
        <dbReference type="ARBA" id="ARBA00004141"/>
    </source>
</evidence>
<accession>A1T9K0</accession>
<dbReference type="STRING" id="350058.Mvan_3048"/>
<dbReference type="GO" id="GO:0016020">
    <property type="term" value="C:membrane"/>
    <property type="evidence" value="ECO:0007669"/>
    <property type="project" value="UniProtKB-SubCell"/>
</dbReference>
<dbReference type="RefSeq" id="WP_011780255.1">
    <property type="nucleotide sequence ID" value="NC_008726.1"/>
</dbReference>
<gene>
    <name evidence="7" type="ordered locus">Mvan_3048</name>
</gene>
<reference evidence="7" key="1">
    <citation type="submission" date="2006-12" db="EMBL/GenBank/DDBJ databases">
        <title>Complete sequence of Mycobacterium vanbaalenii PYR-1.</title>
        <authorList>
            <consortium name="US DOE Joint Genome Institute"/>
            <person name="Copeland A."/>
            <person name="Lucas S."/>
            <person name="Lapidus A."/>
            <person name="Barry K."/>
            <person name="Detter J.C."/>
            <person name="Glavina del Rio T."/>
            <person name="Hammon N."/>
            <person name="Israni S."/>
            <person name="Dalin E."/>
            <person name="Tice H."/>
            <person name="Pitluck S."/>
            <person name="Singan V."/>
            <person name="Schmutz J."/>
            <person name="Larimer F."/>
            <person name="Land M."/>
            <person name="Hauser L."/>
            <person name="Kyrpides N."/>
            <person name="Anderson I.J."/>
            <person name="Miller C."/>
            <person name="Richardson P."/>
        </authorList>
    </citation>
    <scope>NUCLEOTIDE SEQUENCE [LARGE SCALE GENOMIC DNA]</scope>
    <source>
        <strain evidence="7">PYR-1</strain>
    </source>
</reference>
<evidence type="ECO:0000259" key="6">
    <source>
        <dbReference type="Pfam" id="PF13515"/>
    </source>
</evidence>
<evidence type="ECO:0000313" key="7">
    <source>
        <dbReference type="EMBL" id="ABM13850.1"/>
    </source>
</evidence>
<keyword evidence="4 5" id="KW-0472">Membrane</keyword>
<feature type="transmembrane region" description="Helical" evidence="5">
    <location>
        <begin position="60"/>
        <end position="82"/>
    </location>
</feature>
<dbReference type="KEGG" id="mva:Mvan_3048"/>
<feature type="transmembrane region" description="Helical" evidence="5">
    <location>
        <begin position="467"/>
        <end position="489"/>
    </location>
</feature>
<dbReference type="eggNOG" id="COG1289">
    <property type="taxonomic scope" value="Bacteria"/>
</dbReference>
<dbReference type="AlphaFoldDB" id="A1T9K0"/>